<name>A0A448X6F0_9PLAT</name>
<proteinExistence type="predicted"/>
<sequence>MPNSQAIFRPGEQTDLQATGYEDIDKLSDQVNEISRDIKEVEPKEERVKIEGEDDSEATDAEMLSSCSRPEDEEFPSTPSTLGMTDEDVGLSLLAELAADSINRENEALQTIEVDNTIDYPSTFPSPMPHPSTSSLESCCLPPNSALVCKIASTSESNLPRELINSLGADDELPSFPSTEEATNIDDHETTSASVLPSTTKFLASPDSSLVLSNMTQASMTDIPLEKISSSFKDPKNMATQVGSKQTRTGLKCSSHDSVVTDEHIASEDFLSIATKSGLSSNPSSSLLHIDVDVETSVSPNLDLNKATADIKSIWFVLVKLAITNLVPLQL</sequence>
<feature type="compositionally biased region" description="Basic and acidic residues" evidence="1">
    <location>
        <begin position="40"/>
        <end position="51"/>
    </location>
</feature>
<evidence type="ECO:0000313" key="3">
    <source>
        <dbReference type="Proteomes" id="UP000784294"/>
    </source>
</evidence>
<protein>
    <submittedName>
        <fullName evidence="2">Uncharacterized protein</fullName>
    </submittedName>
</protein>
<feature type="region of interest" description="Disordered" evidence="1">
    <location>
        <begin position="40"/>
        <end position="84"/>
    </location>
</feature>
<gene>
    <name evidence="2" type="ORF">PXEA_LOCUS22648</name>
</gene>
<reference evidence="2" key="1">
    <citation type="submission" date="2018-11" db="EMBL/GenBank/DDBJ databases">
        <authorList>
            <consortium name="Pathogen Informatics"/>
        </authorList>
    </citation>
    <scope>NUCLEOTIDE SEQUENCE</scope>
</reference>
<accession>A0A448X6F0</accession>
<comment type="caution">
    <text evidence="2">The sequence shown here is derived from an EMBL/GenBank/DDBJ whole genome shotgun (WGS) entry which is preliminary data.</text>
</comment>
<dbReference type="Proteomes" id="UP000784294">
    <property type="component" value="Unassembled WGS sequence"/>
</dbReference>
<organism evidence="2 3">
    <name type="scientific">Protopolystoma xenopodis</name>
    <dbReference type="NCBI Taxonomy" id="117903"/>
    <lineage>
        <taxon>Eukaryota</taxon>
        <taxon>Metazoa</taxon>
        <taxon>Spiralia</taxon>
        <taxon>Lophotrochozoa</taxon>
        <taxon>Platyhelminthes</taxon>
        <taxon>Monogenea</taxon>
        <taxon>Polyopisthocotylea</taxon>
        <taxon>Polystomatidea</taxon>
        <taxon>Polystomatidae</taxon>
        <taxon>Protopolystoma</taxon>
    </lineage>
</organism>
<keyword evidence="3" id="KW-1185">Reference proteome</keyword>
<dbReference type="EMBL" id="CAAALY010101220">
    <property type="protein sequence ID" value="VEL29208.1"/>
    <property type="molecule type" value="Genomic_DNA"/>
</dbReference>
<evidence type="ECO:0000256" key="1">
    <source>
        <dbReference type="SAM" id="MobiDB-lite"/>
    </source>
</evidence>
<dbReference type="AlphaFoldDB" id="A0A448X6F0"/>
<evidence type="ECO:0000313" key="2">
    <source>
        <dbReference type="EMBL" id="VEL29208.1"/>
    </source>
</evidence>